<dbReference type="EMBL" id="CAEZWM010000081">
    <property type="protein sequence ID" value="CAB4657410.1"/>
    <property type="molecule type" value="Genomic_DNA"/>
</dbReference>
<name>A0A6J6L5X2_9ZZZZ</name>
<organism evidence="2">
    <name type="scientific">freshwater metagenome</name>
    <dbReference type="NCBI Taxonomy" id="449393"/>
    <lineage>
        <taxon>unclassified sequences</taxon>
        <taxon>metagenomes</taxon>
        <taxon>ecological metagenomes</taxon>
    </lineage>
</organism>
<dbReference type="Gene3D" id="3.30.70.100">
    <property type="match status" value="1"/>
</dbReference>
<dbReference type="PROSITE" id="PS51160">
    <property type="entry name" value="ACYLPHOSPHATASE_3"/>
    <property type="match status" value="1"/>
</dbReference>
<gene>
    <name evidence="2" type="ORF">UFOPK2242_00760</name>
</gene>
<dbReference type="AlphaFoldDB" id="A0A6J6L5X2"/>
<dbReference type="GO" id="GO:0003998">
    <property type="term" value="F:acylphosphatase activity"/>
    <property type="evidence" value="ECO:0007669"/>
    <property type="project" value="InterPro"/>
</dbReference>
<sequence>MAQNSQESGLIRRRLLISGRVQGVWFRDSCSEQARANGVFGWVRNTPNGAVEAVFEGAPDDVDRLIEWSKTGPTHAVVESVEVEIEEHEGLSAFSIK</sequence>
<dbReference type="PRINTS" id="PR00112">
    <property type="entry name" value="ACYLPHPHTASE"/>
</dbReference>
<dbReference type="PROSITE" id="PS00151">
    <property type="entry name" value="ACYLPHOSPHATASE_2"/>
    <property type="match status" value="1"/>
</dbReference>
<dbReference type="PROSITE" id="PS00150">
    <property type="entry name" value="ACYLPHOSPHATASE_1"/>
    <property type="match status" value="1"/>
</dbReference>
<dbReference type="InterPro" id="IPR020456">
    <property type="entry name" value="Acylphosphatase"/>
</dbReference>
<dbReference type="PANTHER" id="PTHR47268:SF4">
    <property type="entry name" value="ACYLPHOSPHATASE"/>
    <property type="match status" value="1"/>
</dbReference>
<dbReference type="SUPFAM" id="SSF54975">
    <property type="entry name" value="Acylphosphatase/BLUF domain-like"/>
    <property type="match status" value="1"/>
</dbReference>
<dbReference type="InterPro" id="IPR001792">
    <property type="entry name" value="Acylphosphatase-like_dom"/>
</dbReference>
<dbReference type="Pfam" id="PF00708">
    <property type="entry name" value="Acylphosphatase"/>
    <property type="match status" value="1"/>
</dbReference>
<dbReference type="InterPro" id="IPR036046">
    <property type="entry name" value="Acylphosphatase-like_dom_sf"/>
</dbReference>
<proteinExistence type="predicted"/>
<evidence type="ECO:0000259" key="1">
    <source>
        <dbReference type="PROSITE" id="PS51160"/>
    </source>
</evidence>
<accession>A0A6J6L5X2</accession>
<dbReference type="PANTHER" id="PTHR47268">
    <property type="entry name" value="ACYLPHOSPHATASE"/>
    <property type="match status" value="1"/>
</dbReference>
<evidence type="ECO:0000313" key="2">
    <source>
        <dbReference type="EMBL" id="CAB4657410.1"/>
    </source>
</evidence>
<dbReference type="InterPro" id="IPR017968">
    <property type="entry name" value="Acylphosphatase_CS"/>
</dbReference>
<feature type="domain" description="Acylphosphatase-like" evidence="1">
    <location>
        <begin position="12"/>
        <end position="97"/>
    </location>
</feature>
<reference evidence="2" key="1">
    <citation type="submission" date="2020-05" db="EMBL/GenBank/DDBJ databases">
        <authorList>
            <person name="Chiriac C."/>
            <person name="Salcher M."/>
            <person name="Ghai R."/>
            <person name="Kavagutti S V."/>
        </authorList>
    </citation>
    <scope>NUCLEOTIDE SEQUENCE</scope>
</reference>
<protein>
    <submittedName>
        <fullName evidence="2">Unannotated protein</fullName>
    </submittedName>
</protein>